<name>A0A1G7MUG0_9RHOB</name>
<evidence type="ECO:0000313" key="1">
    <source>
        <dbReference type="EMBL" id="SDF65403.1"/>
    </source>
</evidence>
<dbReference type="AlphaFoldDB" id="A0A1G7MUG0"/>
<gene>
    <name evidence="1" type="ORF">SAMN04488105_14211</name>
</gene>
<protein>
    <submittedName>
        <fullName evidence="1">Uncharacterized protein</fullName>
    </submittedName>
</protein>
<evidence type="ECO:0000313" key="2">
    <source>
        <dbReference type="Proteomes" id="UP000198994"/>
    </source>
</evidence>
<organism evidence="1 2">
    <name type="scientific">Salipiger thiooxidans</name>
    <dbReference type="NCBI Taxonomy" id="282683"/>
    <lineage>
        <taxon>Bacteria</taxon>
        <taxon>Pseudomonadati</taxon>
        <taxon>Pseudomonadota</taxon>
        <taxon>Alphaproteobacteria</taxon>
        <taxon>Rhodobacterales</taxon>
        <taxon>Roseobacteraceae</taxon>
        <taxon>Salipiger</taxon>
    </lineage>
</organism>
<dbReference type="Proteomes" id="UP000198994">
    <property type="component" value="Unassembled WGS sequence"/>
</dbReference>
<dbReference type="RefSeq" id="WP_089964212.1">
    <property type="nucleotide sequence ID" value="NZ_FNAV01000042.1"/>
</dbReference>
<dbReference type="OrthoDB" id="9928762at2"/>
<sequence length="126" mass="13982">MPGLRAPVASFKVRVPDGAYDKVMAAMVSAVAAMLGGRADDPEAVAQLARSLLLNILAQMREVHNYREENGFPQPVDWQDVPANWRAAYQEIYIALFKQTYSGVAIAYAEQHIGLEKWLVVLDAKH</sequence>
<accession>A0A1G7MUG0</accession>
<reference evidence="2" key="1">
    <citation type="submission" date="2016-10" db="EMBL/GenBank/DDBJ databases">
        <authorList>
            <person name="Varghese N."/>
            <person name="Submissions S."/>
        </authorList>
    </citation>
    <scope>NUCLEOTIDE SEQUENCE [LARGE SCALE GENOMIC DNA]</scope>
    <source>
        <strain evidence="2">DSM 10146</strain>
    </source>
</reference>
<proteinExistence type="predicted"/>
<dbReference type="EMBL" id="FNAV01000042">
    <property type="protein sequence ID" value="SDF65403.1"/>
    <property type="molecule type" value="Genomic_DNA"/>
</dbReference>
<keyword evidence="2" id="KW-1185">Reference proteome</keyword>